<accession>A0A559MCY0</accession>
<proteinExistence type="predicted"/>
<protein>
    <submittedName>
        <fullName evidence="2">Uncharacterized protein</fullName>
    </submittedName>
</protein>
<reference evidence="2 3" key="1">
    <citation type="submission" date="2018-05" db="EMBL/GenBank/DDBJ databases">
        <title>Genome sequencing and assembly of the regulated plant pathogen Lachnellula willkommii and related sister species for the development of diagnostic species identification markers.</title>
        <authorList>
            <person name="Giroux E."/>
            <person name="Bilodeau G."/>
        </authorList>
    </citation>
    <scope>NUCLEOTIDE SEQUENCE [LARGE SCALE GENOMIC DNA]</scope>
    <source>
        <strain evidence="2 3">CBS 172.35</strain>
    </source>
</reference>
<keyword evidence="1" id="KW-0812">Transmembrane</keyword>
<gene>
    <name evidence="2" type="ORF">LAWI1_G005454</name>
</gene>
<comment type="caution">
    <text evidence="2">The sequence shown here is derived from an EMBL/GenBank/DDBJ whole genome shotgun (WGS) entry which is preliminary data.</text>
</comment>
<name>A0A559MCY0_9HELO</name>
<dbReference type="Proteomes" id="UP000315522">
    <property type="component" value="Unassembled WGS sequence"/>
</dbReference>
<dbReference type="EMBL" id="QGML01000731">
    <property type="protein sequence ID" value="TVY90825.1"/>
    <property type="molecule type" value="Genomic_DNA"/>
</dbReference>
<evidence type="ECO:0000313" key="3">
    <source>
        <dbReference type="Proteomes" id="UP000315522"/>
    </source>
</evidence>
<keyword evidence="1" id="KW-0472">Membrane</keyword>
<feature type="transmembrane region" description="Helical" evidence="1">
    <location>
        <begin position="49"/>
        <end position="69"/>
    </location>
</feature>
<sequence length="79" mass="8973">MSPLTRSIARTRLQAPKLRQFRQLGTDTMVSTKTSGRAKPDWGYQAKRAGGTALMYGPVVAVVMFWPYTVKPVMDRVRW</sequence>
<keyword evidence="1" id="KW-1133">Transmembrane helix</keyword>
<organism evidence="2 3">
    <name type="scientific">Lachnellula willkommii</name>
    <dbReference type="NCBI Taxonomy" id="215461"/>
    <lineage>
        <taxon>Eukaryota</taxon>
        <taxon>Fungi</taxon>
        <taxon>Dikarya</taxon>
        <taxon>Ascomycota</taxon>
        <taxon>Pezizomycotina</taxon>
        <taxon>Leotiomycetes</taxon>
        <taxon>Helotiales</taxon>
        <taxon>Lachnaceae</taxon>
        <taxon>Lachnellula</taxon>
    </lineage>
</organism>
<evidence type="ECO:0000256" key="1">
    <source>
        <dbReference type="SAM" id="Phobius"/>
    </source>
</evidence>
<keyword evidence="3" id="KW-1185">Reference proteome</keyword>
<evidence type="ECO:0000313" key="2">
    <source>
        <dbReference type="EMBL" id="TVY90825.1"/>
    </source>
</evidence>
<dbReference type="AlphaFoldDB" id="A0A559MCY0"/>